<dbReference type="Proteomes" id="UP001108240">
    <property type="component" value="Unplaced"/>
</dbReference>
<organism evidence="1 2">
    <name type="scientific">Cyprinus carpio carpio</name>
    <dbReference type="NCBI Taxonomy" id="630221"/>
    <lineage>
        <taxon>Eukaryota</taxon>
        <taxon>Metazoa</taxon>
        <taxon>Chordata</taxon>
        <taxon>Craniata</taxon>
        <taxon>Vertebrata</taxon>
        <taxon>Euteleostomi</taxon>
        <taxon>Actinopterygii</taxon>
        <taxon>Neopterygii</taxon>
        <taxon>Teleostei</taxon>
        <taxon>Ostariophysi</taxon>
        <taxon>Cypriniformes</taxon>
        <taxon>Cyprinidae</taxon>
        <taxon>Cyprininae</taxon>
        <taxon>Cyprinus</taxon>
    </lineage>
</organism>
<reference evidence="1" key="2">
    <citation type="submission" date="2025-09" db="UniProtKB">
        <authorList>
            <consortium name="Ensembl"/>
        </authorList>
    </citation>
    <scope>IDENTIFICATION</scope>
</reference>
<proteinExistence type="predicted"/>
<evidence type="ECO:0000313" key="1">
    <source>
        <dbReference type="Ensembl" id="ENSCCRP00000125245.1"/>
    </source>
</evidence>
<dbReference type="Ensembl" id="ENSCCRT00000122030.1">
    <property type="protein sequence ID" value="ENSCCRP00000125245.1"/>
    <property type="gene ID" value="ENSCCRG00000059714.1"/>
</dbReference>
<dbReference type="AlphaFoldDB" id="A0A9J7Z7B3"/>
<sequence>CIANDISFHMEETSLMWEITHLNLFLCIENHFSLDSYLSTNHHSLTEKGFQQLWAFFLFICLVALTECYCSQKRFSALVGFPSVNLLSCTNRALLFTEELNKASYVLKPKHKLMIIKLVTH</sequence>
<protein>
    <submittedName>
        <fullName evidence="1">Uncharacterized protein</fullName>
    </submittedName>
</protein>
<reference evidence="1" key="1">
    <citation type="submission" date="2025-08" db="UniProtKB">
        <authorList>
            <consortium name="Ensembl"/>
        </authorList>
    </citation>
    <scope>IDENTIFICATION</scope>
</reference>
<evidence type="ECO:0000313" key="2">
    <source>
        <dbReference type="Proteomes" id="UP001108240"/>
    </source>
</evidence>
<name>A0A9J7Z7B3_CYPCA</name>
<accession>A0A9J7Z7B3</accession>
<keyword evidence="2" id="KW-1185">Reference proteome</keyword>